<keyword evidence="1" id="KW-0805">Transcription regulation</keyword>
<evidence type="ECO:0000256" key="1">
    <source>
        <dbReference type="ARBA" id="ARBA00023015"/>
    </source>
</evidence>
<evidence type="ECO:0000313" key="7">
    <source>
        <dbReference type="EMBL" id="OBK31680.1"/>
    </source>
</evidence>
<keyword evidence="2 4" id="KW-0238">DNA-binding</keyword>
<dbReference type="InterPro" id="IPR001647">
    <property type="entry name" value="HTH_TetR"/>
</dbReference>
<gene>
    <name evidence="7" type="ORF">A5634_13395</name>
</gene>
<dbReference type="GO" id="GO:0000976">
    <property type="term" value="F:transcription cis-regulatory region binding"/>
    <property type="evidence" value="ECO:0007669"/>
    <property type="project" value="TreeGrafter"/>
</dbReference>
<dbReference type="AlphaFoldDB" id="A0A1A3PDA5"/>
<evidence type="ECO:0000313" key="8">
    <source>
        <dbReference type="Proteomes" id="UP000093928"/>
    </source>
</evidence>
<evidence type="ECO:0000256" key="4">
    <source>
        <dbReference type="PROSITE-ProRule" id="PRU00335"/>
    </source>
</evidence>
<dbReference type="PANTHER" id="PTHR30055">
    <property type="entry name" value="HTH-TYPE TRANSCRIPTIONAL REGULATOR RUTR"/>
    <property type="match status" value="1"/>
</dbReference>
<sequence length="216" mass="23131">MSRGVAPTRPAHGNQVRAERTRNTVIDVTVQIVLSEGIAAASGRHIAETAGVTWGVIQYHFGDRDGLLMAVVDQGFDELVDALRSIPSATPDTTTRDRVAAAVTAAWQAMSSPTARAATEILIGTRASRGSTTTGHIKRLGKTFKTLTAGIDRDLGPNESAAIGELLLTTLRGMIANQLVMHRLVDTASQRRLLVEILSTYIDSQSADQPRMESQS</sequence>
<feature type="domain" description="HTH tetR-type" evidence="6">
    <location>
        <begin position="19"/>
        <end position="79"/>
    </location>
</feature>
<evidence type="ECO:0000256" key="3">
    <source>
        <dbReference type="ARBA" id="ARBA00023163"/>
    </source>
</evidence>
<dbReference type="PANTHER" id="PTHR30055:SF234">
    <property type="entry name" value="HTH-TYPE TRANSCRIPTIONAL REGULATOR BETI"/>
    <property type="match status" value="1"/>
</dbReference>
<dbReference type="SUPFAM" id="SSF46689">
    <property type="entry name" value="Homeodomain-like"/>
    <property type="match status" value="1"/>
</dbReference>
<organism evidence="7 8">
    <name type="scientific">Mycobacterium asiaticum</name>
    <dbReference type="NCBI Taxonomy" id="1790"/>
    <lineage>
        <taxon>Bacteria</taxon>
        <taxon>Bacillati</taxon>
        <taxon>Actinomycetota</taxon>
        <taxon>Actinomycetes</taxon>
        <taxon>Mycobacteriales</taxon>
        <taxon>Mycobacteriaceae</taxon>
        <taxon>Mycobacterium</taxon>
    </lineage>
</organism>
<dbReference type="EMBL" id="LZLS01000003">
    <property type="protein sequence ID" value="OBK31680.1"/>
    <property type="molecule type" value="Genomic_DNA"/>
</dbReference>
<dbReference type="Proteomes" id="UP000093928">
    <property type="component" value="Unassembled WGS sequence"/>
</dbReference>
<evidence type="ECO:0000259" key="6">
    <source>
        <dbReference type="PROSITE" id="PS50977"/>
    </source>
</evidence>
<name>A0A1A3PDA5_MYCAS</name>
<dbReference type="Gene3D" id="1.10.357.10">
    <property type="entry name" value="Tetracycline Repressor, domain 2"/>
    <property type="match status" value="1"/>
</dbReference>
<dbReference type="PROSITE" id="PS50977">
    <property type="entry name" value="HTH_TETR_2"/>
    <property type="match status" value="1"/>
</dbReference>
<evidence type="ECO:0000256" key="5">
    <source>
        <dbReference type="SAM" id="MobiDB-lite"/>
    </source>
</evidence>
<keyword evidence="3" id="KW-0804">Transcription</keyword>
<proteinExistence type="predicted"/>
<dbReference type="InterPro" id="IPR050109">
    <property type="entry name" value="HTH-type_TetR-like_transc_reg"/>
</dbReference>
<comment type="caution">
    <text evidence="7">The sequence shown here is derived from an EMBL/GenBank/DDBJ whole genome shotgun (WGS) entry which is preliminary data.</text>
</comment>
<dbReference type="Pfam" id="PF00440">
    <property type="entry name" value="TetR_N"/>
    <property type="match status" value="1"/>
</dbReference>
<reference evidence="7 8" key="1">
    <citation type="submission" date="2016-06" db="EMBL/GenBank/DDBJ databases">
        <authorList>
            <person name="Kjaerup R.B."/>
            <person name="Dalgaard T.S."/>
            <person name="Juul-Madsen H.R."/>
        </authorList>
    </citation>
    <scope>NUCLEOTIDE SEQUENCE [LARGE SCALE GENOMIC DNA]</scope>
    <source>
        <strain evidence="7 8">1165133.8</strain>
    </source>
</reference>
<dbReference type="PRINTS" id="PR00455">
    <property type="entry name" value="HTHTETR"/>
</dbReference>
<feature type="DNA-binding region" description="H-T-H motif" evidence="4">
    <location>
        <begin position="42"/>
        <end position="61"/>
    </location>
</feature>
<feature type="region of interest" description="Disordered" evidence="5">
    <location>
        <begin position="1"/>
        <end position="20"/>
    </location>
</feature>
<protein>
    <recommendedName>
        <fullName evidence="6">HTH tetR-type domain-containing protein</fullName>
    </recommendedName>
</protein>
<evidence type="ECO:0000256" key="2">
    <source>
        <dbReference type="ARBA" id="ARBA00023125"/>
    </source>
</evidence>
<dbReference type="InterPro" id="IPR009057">
    <property type="entry name" value="Homeodomain-like_sf"/>
</dbReference>
<dbReference type="GO" id="GO:0003700">
    <property type="term" value="F:DNA-binding transcription factor activity"/>
    <property type="evidence" value="ECO:0007669"/>
    <property type="project" value="TreeGrafter"/>
</dbReference>
<accession>A0A1A3PDA5</accession>